<organism evidence="1 2">
    <name type="scientific">Blattamonas nauphoetae</name>
    <dbReference type="NCBI Taxonomy" id="2049346"/>
    <lineage>
        <taxon>Eukaryota</taxon>
        <taxon>Metamonada</taxon>
        <taxon>Preaxostyla</taxon>
        <taxon>Oxymonadida</taxon>
        <taxon>Blattamonas</taxon>
    </lineage>
</organism>
<proteinExistence type="predicted"/>
<accession>A0ABQ9Y8Y7</accession>
<evidence type="ECO:0000313" key="1">
    <source>
        <dbReference type="EMBL" id="KAK2960223.1"/>
    </source>
</evidence>
<keyword evidence="2" id="KW-1185">Reference proteome</keyword>
<gene>
    <name evidence="1" type="ORF">BLNAU_4776</name>
</gene>
<dbReference type="Proteomes" id="UP001281761">
    <property type="component" value="Unassembled WGS sequence"/>
</dbReference>
<reference evidence="1 2" key="1">
    <citation type="journal article" date="2022" name="bioRxiv">
        <title>Genomics of Preaxostyla Flagellates Illuminates Evolutionary Transitions and the Path Towards Mitochondrial Loss.</title>
        <authorList>
            <person name="Novak L.V.F."/>
            <person name="Treitli S.C."/>
            <person name="Pyrih J."/>
            <person name="Halakuc P."/>
            <person name="Pipaliya S.V."/>
            <person name="Vacek V."/>
            <person name="Brzon O."/>
            <person name="Soukal P."/>
            <person name="Eme L."/>
            <person name="Dacks J.B."/>
            <person name="Karnkowska A."/>
            <person name="Elias M."/>
            <person name="Hampl V."/>
        </authorList>
    </citation>
    <scope>NUCLEOTIDE SEQUENCE [LARGE SCALE GENOMIC DNA]</scope>
    <source>
        <strain evidence="1">NAU3</strain>
        <tissue evidence="1">Gut</tissue>
    </source>
</reference>
<protein>
    <submittedName>
        <fullName evidence="1">Uncharacterized protein</fullName>
    </submittedName>
</protein>
<dbReference type="EMBL" id="JARBJD010000024">
    <property type="protein sequence ID" value="KAK2960223.1"/>
    <property type="molecule type" value="Genomic_DNA"/>
</dbReference>
<sequence length="339" mass="39026">MISTSPDSPCADCSAFLNWNEEKLESEEEMAIILRSLVATLKLQPTFDDSLEAKAVKFLESVDPQGTKSADAFLNSFEQTKDKSSTNFVQCIVVLLSTPNQMITTATMEMLVFLFQNCSTKIRLTFFKADLVAQLINSLNPLSLSFVDAVDIHINLMKIVSGPLWLPTPYGLRKLGIEDGNEQQAVHEIFLKQIISPSEQYICHWCMNRYSIIDGELSSVLLTLLAQLLRISQYYRPTMDFVLHMPMFFTIPSCLTFIKIDYLIWNFLDDMNLFLREWNETRGFARQMRTTVPRKLRMEGIEDVSEQRQLNNKNEDGFFIVVRSLRWNNQLGMNVPEQE</sequence>
<name>A0ABQ9Y8Y7_9EUKA</name>
<comment type="caution">
    <text evidence="1">The sequence shown here is derived from an EMBL/GenBank/DDBJ whole genome shotgun (WGS) entry which is preliminary data.</text>
</comment>
<evidence type="ECO:0000313" key="2">
    <source>
        <dbReference type="Proteomes" id="UP001281761"/>
    </source>
</evidence>